<evidence type="ECO:0000256" key="1">
    <source>
        <dbReference type="ARBA" id="ARBA00023015"/>
    </source>
</evidence>
<dbReference type="Pfam" id="PF17754">
    <property type="entry name" value="TetR_C_14"/>
    <property type="match status" value="1"/>
</dbReference>
<accession>A0A553XME7</accession>
<evidence type="ECO:0000256" key="4">
    <source>
        <dbReference type="PROSITE-ProRule" id="PRU00335"/>
    </source>
</evidence>
<feature type="non-terminal residue" evidence="7">
    <location>
        <position position="194"/>
    </location>
</feature>
<evidence type="ECO:0000256" key="3">
    <source>
        <dbReference type="ARBA" id="ARBA00023163"/>
    </source>
</evidence>
<evidence type="ECO:0000256" key="2">
    <source>
        <dbReference type="ARBA" id="ARBA00023125"/>
    </source>
</evidence>
<feature type="DNA-binding region" description="H-T-H motif" evidence="4">
    <location>
        <begin position="53"/>
        <end position="72"/>
    </location>
</feature>
<sequence length="194" mass="20877">MTTARADGTAPPAVPRPAAPADGLRERKKRRTRQAIRDAAFRLFDSLGYDATSVDRIAEAADVSPSTVARYFPAKEDIVLRGTYGELLAAAIRARPAGEPLPGALRAAALTVPGGLSVRDLRELRRRARLIRDVPAVRRRIAEHAARDATHIAAALTARTGRPADDLEIRVISTALIAALQEALLRWAEGPVRG</sequence>
<dbReference type="InterPro" id="IPR050109">
    <property type="entry name" value="HTH-type_TetR-like_transc_reg"/>
</dbReference>
<dbReference type="RefSeq" id="WP_143945603.1">
    <property type="nucleotide sequence ID" value="NZ_VKLS01000846.1"/>
</dbReference>
<dbReference type="PANTHER" id="PTHR30055:SF234">
    <property type="entry name" value="HTH-TYPE TRANSCRIPTIONAL REGULATOR BETI"/>
    <property type="match status" value="1"/>
</dbReference>
<evidence type="ECO:0000313" key="8">
    <source>
        <dbReference type="Proteomes" id="UP000320888"/>
    </source>
</evidence>
<protein>
    <submittedName>
        <fullName evidence="7">TetR family transcriptional regulator</fullName>
    </submittedName>
</protein>
<dbReference type="GO" id="GO:0000976">
    <property type="term" value="F:transcription cis-regulatory region binding"/>
    <property type="evidence" value="ECO:0007669"/>
    <property type="project" value="TreeGrafter"/>
</dbReference>
<gene>
    <name evidence="7" type="ORF">FNZ23_30125</name>
</gene>
<dbReference type="InterPro" id="IPR001647">
    <property type="entry name" value="HTH_TetR"/>
</dbReference>
<keyword evidence="8" id="KW-1185">Reference proteome</keyword>
<keyword evidence="1" id="KW-0805">Transcription regulation</keyword>
<evidence type="ECO:0000256" key="5">
    <source>
        <dbReference type="SAM" id="MobiDB-lite"/>
    </source>
</evidence>
<dbReference type="EMBL" id="VKLS01000846">
    <property type="protein sequence ID" value="TSB17943.1"/>
    <property type="molecule type" value="Genomic_DNA"/>
</dbReference>
<feature type="region of interest" description="Disordered" evidence="5">
    <location>
        <begin position="1"/>
        <end position="32"/>
    </location>
</feature>
<dbReference type="PROSITE" id="PS50977">
    <property type="entry name" value="HTH_TETR_2"/>
    <property type="match status" value="1"/>
</dbReference>
<dbReference type="AlphaFoldDB" id="A0A553XME7"/>
<reference evidence="7 8" key="1">
    <citation type="submission" date="2019-07" db="EMBL/GenBank/DDBJ databases">
        <title>Draft genome for Streptomyces benahoarensis MZ03-48.</title>
        <authorList>
            <person name="Gonzalez-Pimentel J.L."/>
        </authorList>
    </citation>
    <scope>NUCLEOTIDE SEQUENCE [LARGE SCALE GENOMIC DNA]</scope>
    <source>
        <strain evidence="7 8">MZ03-48</strain>
    </source>
</reference>
<dbReference type="GO" id="GO:0003700">
    <property type="term" value="F:DNA-binding transcription factor activity"/>
    <property type="evidence" value="ECO:0007669"/>
    <property type="project" value="TreeGrafter"/>
</dbReference>
<dbReference type="Pfam" id="PF00440">
    <property type="entry name" value="TetR_N"/>
    <property type="match status" value="1"/>
</dbReference>
<feature type="domain" description="HTH tetR-type" evidence="6">
    <location>
        <begin position="30"/>
        <end position="90"/>
    </location>
</feature>
<keyword evidence="2 4" id="KW-0238">DNA-binding</keyword>
<dbReference type="PANTHER" id="PTHR30055">
    <property type="entry name" value="HTH-TYPE TRANSCRIPTIONAL REGULATOR RUTR"/>
    <property type="match status" value="1"/>
</dbReference>
<dbReference type="InterPro" id="IPR009057">
    <property type="entry name" value="Homeodomain-like_sf"/>
</dbReference>
<evidence type="ECO:0000313" key="7">
    <source>
        <dbReference type="EMBL" id="TSB17943.1"/>
    </source>
</evidence>
<dbReference type="PRINTS" id="PR00455">
    <property type="entry name" value="HTHTETR"/>
</dbReference>
<dbReference type="Gene3D" id="1.10.357.10">
    <property type="entry name" value="Tetracycline Repressor, domain 2"/>
    <property type="match status" value="1"/>
</dbReference>
<dbReference type="Proteomes" id="UP000320888">
    <property type="component" value="Unassembled WGS sequence"/>
</dbReference>
<keyword evidence="3" id="KW-0804">Transcription</keyword>
<evidence type="ECO:0000259" key="6">
    <source>
        <dbReference type="PROSITE" id="PS50977"/>
    </source>
</evidence>
<dbReference type="InterPro" id="IPR041347">
    <property type="entry name" value="MftR_C"/>
</dbReference>
<proteinExistence type="predicted"/>
<comment type="caution">
    <text evidence="7">The sequence shown here is derived from an EMBL/GenBank/DDBJ whole genome shotgun (WGS) entry which is preliminary data.</text>
</comment>
<organism evidence="7 8">
    <name type="scientific">Streptomyces benahoarensis</name>
    <dbReference type="NCBI Taxonomy" id="2595054"/>
    <lineage>
        <taxon>Bacteria</taxon>
        <taxon>Bacillati</taxon>
        <taxon>Actinomycetota</taxon>
        <taxon>Actinomycetes</taxon>
        <taxon>Kitasatosporales</taxon>
        <taxon>Streptomycetaceae</taxon>
        <taxon>Streptomyces</taxon>
    </lineage>
</organism>
<name>A0A553XME7_9ACTN</name>
<dbReference type="Gene3D" id="1.10.10.60">
    <property type="entry name" value="Homeodomain-like"/>
    <property type="match status" value="1"/>
</dbReference>
<dbReference type="SUPFAM" id="SSF46689">
    <property type="entry name" value="Homeodomain-like"/>
    <property type="match status" value="1"/>
</dbReference>